<evidence type="ECO:0000313" key="11">
    <source>
        <dbReference type="Proteomes" id="UP001275315"/>
    </source>
</evidence>
<evidence type="ECO:0000256" key="7">
    <source>
        <dbReference type="ARBA" id="ARBA00023136"/>
    </source>
</evidence>
<dbReference type="CDD" id="cd06261">
    <property type="entry name" value="TM_PBP2"/>
    <property type="match status" value="1"/>
</dbReference>
<keyword evidence="6 8" id="KW-1133">Transmembrane helix</keyword>
<comment type="caution">
    <text evidence="10">The sequence shown here is derived from an EMBL/GenBank/DDBJ whole genome shotgun (WGS) entry which is preliminary data.</text>
</comment>
<keyword evidence="11" id="KW-1185">Reference proteome</keyword>
<organism evidence="10 11">
    <name type="scientific">Paracerasibacillus soli</name>
    <dbReference type="NCBI Taxonomy" id="480284"/>
    <lineage>
        <taxon>Bacteria</taxon>
        <taxon>Bacillati</taxon>
        <taxon>Bacillota</taxon>
        <taxon>Bacilli</taxon>
        <taxon>Bacillales</taxon>
        <taxon>Bacillaceae</taxon>
        <taxon>Paracerasibacillus</taxon>
    </lineage>
</organism>
<feature type="domain" description="ABC transmembrane type-1" evidence="9">
    <location>
        <begin position="62"/>
        <end position="150"/>
    </location>
</feature>
<keyword evidence="5 8" id="KW-0812">Transmembrane</keyword>
<dbReference type="PROSITE" id="PS50928">
    <property type="entry name" value="ABC_TM1"/>
    <property type="match status" value="1"/>
</dbReference>
<comment type="subcellular location">
    <subcellularLocation>
        <location evidence="1">Cell membrane</location>
        <topology evidence="1">Multi-pass membrane protein</topology>
    </subcellularLocation>
</comment>
<dbReference type="EMBL" id="JAWDIQ010000002">
    <property type="protein sequence ID" value="MDY0409310.1"/>
    <property type="molecule type" value="Genomic_DNA"/>
</dbReference>
<feature type="transmembrane region" description="Helical" evidence="8">
    <location>
        <begin position="9"/>
        <end position="26"/>
    </location>
</feature>
<comment type="similarity">
    <text evidence="2">Belongs to the binding-protein-dependent transport system permease family. CysTW subfamily.</text>
</comment>
<keyword evidence="3" id="KW-0813">Transport</keyword>
<keyword evidence="4" id="KW-1003">Cell membrane</keyword>
<evidence type="ECO:0000256" key="6">
    <source>
        <dbReference type="ARBA" id="ARBA00022989"/>
    </source>
</evidence>
<evidence type="ECO:0000256" key="2">
    <source>
        <dbReference type="ARBA" id="ARBA00007069"/>
    </source>
</evidence>
<dbReference type="SUPFAM" id="SSF161098">
    <property type="entry name" value="MetI-like"/>
    <property type="match status" value="1"/>
</dbReference>
<evidence type="ECO:0000256" key="8">
    <source>
        <dbReference type="SAM" id="Phobius"/>
    </source>
</evidence>
<feature type="transmembrane region" description="Helical" evidence="8">
    <location>
        <begin position="97"/>
        <end position="121"/>
    </location>
</feature>
<proteinExistence type="inferred from homology"/>
<evidence type="ECO:0000313" key="10">
    <source>
        <dbReference type="EMBL" id="MDY0409310.1"/>
    </source>
</evidence>
<accession>A0ABU5CSU2</accession>
<keyword evidence="7 8" id="KW-0472">Membrane</keyword>
<sequence>MLNAERRRTLYLLIPVLIILLGYVLYPTFETFLESIRKNGVFSLQNYQDFFGAKSAANFEALWNSVYISLLSVLFSALIGIPLAFIFTRYNFPGRQFFSNIAIMPIVLPSLVGVMAFMFLYGEAGLVPNAIKDLFNLSKVPFSIGGVSGY</sequence>
<dbReference type="Proteomes" id="UP001275315">
    <property type="component" value="Unassembled WGS sequence"/>
</dbReference>
<dbReference type="PANTHER" id="PTHR42929:SF1">
    <property type="entry name" value="INNER MEMBRANE ABC TRANSPORTER PERMEASE PROTEIN YDCU-RELATED"/>
    <property type="match status" value="1"/>
</dbReference>
<gene>
    <name evidence="10" type="ORF">RWD45_12960</name>
</gene>
<evidence type="ECO:0000256" key="3">
    <source>
        <dbReference type="ARBA" id="ARBA00022448"/>
    </source>
</evidence>
<evidence type="ECO:0000256" key="1">
    <source>
        <dbReference type="ARBA" id="ARBA00004651"/>
    </source>
</evidence>
<dbReference type="PANTHER" id="PTHR42929">
    <property type="entry name" value="INNER MEMBRANE ABC TRANSPORTER PERMEASE PROTEIN YDCU-RELATED-RELATED"/>
    <property type="match status" value="1"/>
</dbReference>
<feature type="transmembrane region" description="Helical" evidence="8">
    <location>
        <begin position="66"/>
        <end position="85"/>
    </location>
</feature>
<name>A0ABU5CSU2_9BACI</name>
<protein>
    <recommendedName>
        <fullName evidence="9">ABC transmembrane type-1 domain-containing protein</fullName>
    </recommendedName>
</protein>
<evidence type="ECO:0000259" key="9">
    <source>
        <dbReference type="PROSITE" id="PS50928"/>
    </source>
</evidence>
<evidence type="ECO:0000256" key="5">
    <source>
        <dbReference type="ARBA" id="ARBA00022692"/>
    </source>
</evidence>
<dbReference type="Gene3D" id="1.10.3720.10">
    <property type="entry name" value="MetI-like"/>
    <property type="match status" value="1"/>
</dbReference>
<reference evidence="10 11" key="1">
    <citation type="submission" date="2023-10" db="EMBL/GenBank/DDBJ databases">
        <title>Virgibacillus soli CC-YMP-6 genome.</title>
        <authorList>
            <person name="Miliotis G."/>
            <person name="Sengupta P."/>
            <person name="Hameed A."/>
            <person name="Chuvochina M."/>
            <person name="Mcdonagh F."/>
            <person name="Simpson A.C."/>
            <person name="Singh N.K."/>
            <person name="Rekha P.D."/>
            <person name="Raman K."/>
            <person name="Hugenholtz P."/>
            <person name="Venkateswaran K."/>
        </authorList>
    </citation>
    <scope>NUCLEOTIDE SEQUENCE [LARGE SCALE GENOMIC DNA]</scope>
    <source>
        <strain evidence="10 11">CC-YMP-6</strain>
    </source>
</reference>
<evidence type="ECO:0000256" key="4">
    <source>
        <dbReference type="ARBA" id="ARBA00022475"/>
    </source>
</evidence>
<dbReference type="InterPro" id="IPR000515">
    <property type="entry name" value="MetI-like"/>
</dbReference>
<dbReference type="InterPro" id="IPR035906">
    <property type="entry name" value="MetI-like_sf"/>
</dbReference>